<name>A0A1Q9LMX3_9PSEU</name>
<protein>
    <submittedName>
        <fullName evidence="2">Uncharacterized protein</fullName>
    </submittedName>
</protein>
<sequence>MNPAVVEIIARRSAELRAQLERATRDDVTPDGLLRLLKQLKDHPPGAPGPAPTPFDTPDEPGETTRGGVQAAFDRARRPRNMSKGGNQAGWWEDRGTASGARYKGAERAQQMLAHLSELLLQGVKSAEVEAMWVNDRVVVSANEARKVTELVTRSLAQVLAASKPLLEADYQNFEDHQARRRGKMVDLGNALTQDPTADTSAGRSAANGAERLGRLELDLGEFPSQREAVEGMLATLRAELLRQTAPLRVSAAEAGTWMADDAHRHRVLVVGAAATNSHAEQNLVYALVRADHRDKTYIAGGKRPCTSCWVTMELARRQGFDIVFNPHRGGSWEKSATGGLEAVARALGFDDESIGRPLVAIMAQAGFQRITRTRGEKGDLVFNQWFRSAALSKTNYTRGTSSDSESDAEDETTAERAAKRPPRSTRKRKQPEPVGRAADEEEEEEELEEVVGRGEEEEEEEEGEGESAMSDDEDSQDVREPGPKRRRTTTEQ</sequence>
<proteinExistence type="predicted"/>
<gene>
    <name evidence="2" type="ORF">BJP25_18040</name>
</gene>
<evidence type="ECO:0000256" key="1">
    <source>
        <dbReference type="SAM" id="MobiDB-lite"/>
    </source>
</evidence>
<feature type="compositionally biased region" description="Basic residues" evidence="1">
    <location>
        <begin position="420"/>
        <end position="430"/>
    </location>
</feature>
<accession>A0A1Q9LMX3</accession>
<feature type="compositionally biased region" description="Pro residues" evidence="1">
    <location>
        <begin position="45"/>
        <end position="55"/>
    </location>
</feature>
<feature type="compositionally biased region" description="Basic and acidic residues" evidence="1">
    <location>
        <begin position="477"/>
        <end position="493"/>
    </location>
</feature>
<dbReference type="AlphaFoldDB" id="A0A1Q9LMX3"/>
<keyword evidence="3" id="KW-1185">Reference proteome</keyword>
<comment type="caution">
    <text evidence="2">The sequence shown here is derived from an EMBL/GenBank/DDBJ whole genome shotgun (WGS) entry which is preliminary data.</text>
</comment>
<feature type="region of interest" description="Disordered" evidence="1">
    <location>
        <begin position="40"/>
        <end position="94"/>
    </location>
</feature>
<reference evidence="2 3" key="1">
    <citation type="submission" date="2016-10" db="EMBL/GenBank/DDBJ databases">
        <title>The Draft Genome Sequence of Actinokineospora bangkokensis 44EHWT reveals the biosynthetic pathway of antifungal compounds Thailandins with unusual extender unit butylmalonyl-CoA.</title>
        <authorList>
            <person name="Greule A."/>
            <person name="Intra B."/>
            <person name="Flemming S."/>
            <person name="Rommel M.G."/>
            <person name="Panbangred W."/>
            <person name="Bechthold A."/>
        </authorList>
    </citation>
    <scope>NUCLEOTIDE SEQUENCE [LARGE SCALE GENOMIC DNA]</scope>
    <source>
        <strain evidence="2 3">44EHW</strain>
    </source>
</reference>
<dbReference type="Proteomes" id="UP000186040">
    <property type="component" value="Unassembled WGS sequence"/>
</dbReference>
<dbReference type="EMBL" id="MKQR01000011">
    <property type="protein sequence ID" value="OLR93365.1"/>
    <property type="molecule type" value="Genomic_DNA"/>
</dbReference>
<evidence type="ECO:0000313" key="2">
    <source>
        <dbReference type="EMBL" id="OLR93365.1"/>
    </source>
</evidence>
<evidence type="ECO:0000313" key="3">
    <source>
        <dbReference type="Proteomes" id="UP000186040"/>
    </source>
</evidence>
<feature type="region of interest" description="Disordered" evidence="1">
    <location>
        <begin position="395"/>
        <end position="493"/>
    </location>
</feature>
<feature type="compositionally biased region" description="Acidic residues" evidence="1">
    <location>
        <begin position="440"/>
        <end position="476"/>
    </location>
</feature>
<organism evidence="2 3">
    <name type="scientific">Actinokineospora bangkokensis</name>
    <dbReference type="NCBI Taxonomy" id="1193682"/>
    <lineage>
        <taxon>Bacteria</taxon>
        <taxon>Bacillati</taxon>
        <taxon>Actinomycetota</taxon>
        <taxon>Actinomycetes</taxon>
        <taxon>Pseudonocardiales</taxon>
        <taxon>Pseudonocardiaceae</taxon>
        <taxon>Actinokineospora</taxon>
    </lineage>
</organism>